<dbReference type="Proteomes" id="UP000443582">
    <property type="component" value="Unassembled WGS sequence"/>
</dbReference>
<dbReference type="EMBL" id="QDKL01000001">
    <property type="protein sequence ID" value="RZF22604.1"/>
    <property type="molecule type" value="Genomic_DNA"/>
</dbReference>
<feature type="signal peptide" evidence="1">
    <location>
        <begin position="1"/>
        <end position="24"/>
    </location>
</feature>
<gene>
    <name evidence="2" type="ORF">DAY19_02195</name>
</gene>
<name>A0ABY0II19_9BACT</name>
<comment type="caution">
    <text evidence="2">The sequence shown here is derived from an EMBL/GenBank/DDBJ whole genome shotgun (WGS) entry which is preliminary data.</text>
</comment>
<sequence length="123" mass="14299">MKRISLAILTLSTLVACSPSYEIAYEVDSCVKEIDTRYAKSGRTPSSIYRVDDIVINEKSKEPEMKVSSWSNSQWYYNGKKNLSYFNDTKLFTYESVDCPRNFGDKYRKKNLGIDKRIKKIDL</sequence>
<dbReference type="PROSITE" id="PS51257">
    <property type="entry name" value="PROKAR_LIPOPROTEIN"/>
    <property type="match status" value="1"/>
</dbReference>
<evidence type="ECO:0000313" key="3">
    <source>
        <dbReference type="Proteomes" id="UP000443582"/>
    </source>
</evidence>
<evidence type="ECO:0000256" key="1">
    <source>
        <dbReference type="SAM" id="SignalP"/>
    </source>
</evidence>
<keyword evidence="1" id="KW-0732">Signal</keyword>
<accession>A0ABY0II19</accession>
<evidence type="ECO:0000313" key="2">
    <source>
        <dbReference type="EMBL" id="RZF22604.1"/>
    </source>
</evidence>
<feature type="chain" id="PRO_5045738370" description="Lipoprotein" evidence="1">
    <location>
        <begin position="25"/>
        <end position="123"/>
    </location>
</feature>
<dbReference type="RefSeq" id="WP_114705549.1">
    <property type="nucleotide sequence ID" value="NZ_QDKL01000001.1"/>
</dbReference>
<protein>
    <recommendedName>
        <fullName evidence="4">Lipoprotein</fullName>
    </recommendedName>
</protein>
<evidence type="ECO:0008006" key="4">
    <source>
        <dbReference type="Google" id="ProtNLM"/>
    </source>
</evidence>
<organism evidence="2 3">
    <name type="scientific">Halobacteriovorax vibrionivorans</name>
    <dbReference type="NCBI Taxonomy" id="2152716"/>
    <lineage>
        <taxon>Bacteria</taxon>
        <taxon>Pseudomonadati</taxon>
        <taxon>Bdellovibrionota</taxon>
        <taxon>Bacteriovoracia</taxon>
        <taxon>Bacteriovoracales</taxon>
        <taxon>Halobacteriovoraceae</taxon>
        <taxon>Halobacteriovorax</taxon>
    </lineage>
</organism>
<proteinExistence type="predicted"/>
<reference evidence="3" key="1">
    <citation type="journal article" date="2019" name="Int. J. Syst. Evol. Microbiol.">
        <title>Halobacteriovorax valvorus sp. nov., a novel prokaryotic predator isolated from coastal seawater of China.</title>
        <authorList>
            <person name="Chen M.-X."/>
        </authorList>
    </citation>
    <scope>NUCLEOTIDE SEQUENCE [LARGE SCALE GENOMIC DNA]</scope>
    <source>
        <strain evidence="3">BL9</strain>
    </source>
</reference>
<keyword evidence="3" id="KW-1185">Reference proteome</keyword>